<dbReference type="Pfam" id="PF01625">
    <property type="entry name" value="PMSR"/>
    <property type="match status" value="1"/>
</dbReference>
<dbReference type="InterPro" id="IPR050162">
    <property type="entry name" value="MsrA_MetSO_reductase"/>
</dbReference>
<comment type="catalytic activity">
    <reaction evidence="5 7">
        <text>[thioredoxin]-disulfide + L-methionine + H2O = L-methionine (S)-S-oxide + [thioredoxin]-dithiol</text>
        <dbReference type="Rhea" id="RHEA:19993"/>
        <dbReference type="Rhea" id="RHEA-COMP:10698"/>
        <dbReference type="Rhea" id="RHEA-COMP:10700"/>
        <dbReference type="ChEBI" id="CHEBI:15377"/>
        <dbReference type="ChEBI" id="CHEBI:29950"/>
        <dbReference type="ChEBI" id="CHEBI:50058"/>
        <dbReference type="ChEBI" id="CHEBI:57844"/>
        <dbReference type="ChEBI" id="CHEBI:58772"/>
        <dbReference type="EC" id="1.8.4.11"/>
    </reaction>
</comment>
<comment type="similarity">
    <text evidence="6">Belongs to the MsrB Met sulfoxide reductase family.</text>
</comment>
<dbReference type="PROSITE" id="PS51790">
    <property type="entry name" value="MSRB"/>
    <property type="match status" value="1"/>
</dbReference>
<dbReference type="AlphaFoldDB" id="A0A437S8X4"/>
<dbReference type="InterPro" id="IPR002569">
    <property type="entry name" value="Met_Sox_Rdtase_MsrA_dom"/>
</dbReference>
<dbReference type="GO" id="GO:0005737">
    <property type="term" value="C:cytoplasm"/>
    <property type="evidence" value="ECO:0007669"/>
    <property type="project" value="TreeGrafter"/>
</dbReference>
<dbReference type="EC" id="1.8.4.12" evidence="6"/>
<keyword evidence="1 6" id="KW-0560">Oxidoreductase</keyword>
<dbReference type="PANTHER" id="PTHR42799:SF2">
    <property type="entry name" value="MITOCHONDRIAL PEPTIDE METHIONINE SULFOXIDE REDUCTASE"/>
    <property type="match status" value="1"/>
</dbReference>
<dbReference type="SUPFAM" id="SSF55068">
    <property type="entry name" value="Peptide methionine sulfoxide reductase"/>
    <property type="match status" value="1"/>
</dbReference>
<dbReference type="EC" id="1.8.4.11" evidence="7"/>
<dbReference type="InterPro" id="IPR002579">
    <property type="entry name" value="Met_Sox_Rdtase_MsrB_dom"/>
</dbReference>
<feature type="active site" description="Nucleophile" evidence="6">
    <location>
        <position position="311"/>
    </location>
</feature>
<feature type="active site" evidence="7">
    <location>
        <position position="27"/>
    </location>
</feature>
<dbReference type="GO" id="GO:0008113">
    <property type="term" value="F:peptide-methionine (S)-S-oxide reductase activity"/>
    <property type="evidence" value="ECO:0007669"/>
    <property type="project" value="UniProtKB-UniRule"/>
</dbReference>
<dbReference type="NCBIfam" id="TIGR00357">
    <property type="entry name" value="peptide-methionine (R)-S-oxide reductase MsrB"/>
    <property type="match status" value="1"/>
</dbReference>
<evidence type="ECO:0000313" key="10">
    <source>
        <dbReference type="Proteomes" id="UP000288812"/>
    </source>
</evidence>
<dbReference type="GO" id="GO:0034599">
    <property type="term" value="P:cellular response to oxidative stress"/>
    <property type="evidence" value="ECO:0007669"/>
    <property type="project" value="TreeGrafter"/>
</dbReference>
<comment type="caution">
    <text evidence="6">Lacks conserved residue(s) required for the propagation of feature annotation.</text>
</comment>
<keyword evidence="2" id="KW-0511">Multifunctional enzyme</keyword>
<evidence type="ECO:0000256" key="1">
    <source>
        <dbReference type="ARBA" id="ARBA00023002"/>
    </source>
</evidence>
<dbReference type="GO" id="GO:0033743">
    <property type="term" value="F:peptide-methionine (R)-S-oxide reductase activity"/>
    <property type="evidence" value="ECO:0007669"/>
    <property type="project" value="UniProtKB-UniRule"/>
</dbReference>
<comment type="function">
    <text evidence="7">Has an important function as a repair enzyme for proteins that have been inactivated by oxidation. Catalyzes the reversible oxidation-reduction of methionine sulfoxide in proteins to methionine.</text>
</comment>
<evidence type="ECO:0000256" key="3">
    <source>
        <dbReference type="ARBA" id="ARBA00047806"/>
    </source>
</evidence>
<evidence type="ECO:0000259" key="8">
    <source>
        <dbReference type="PROSITE" id="PS51790"/>
    </source>
</evidence>
<feature type="domain" description="MsrB" evidence="8">
    <location>
        <begin position="199"/>
        <end position="322"/>
    </location>
</feature>
<evidence type="ECO:0000256" key="5">
    <source>
        <dbReference type="ARBA" id="ARBA00048782"/>
    </source>
</evidence>
<proteinExistence type="inferred from homology"/>
<name>A0A437S8X4_9FIRM</name>
<sequence length="338" mass="38794">MKDILLSSGTDIEVSNGNERIVLGGGCFWGVEAYFMKMPGIVRTFVGYGNGDFLNPSYEQVCNENTNHVEAVFIEYNPEIIDLNHILKYFFKIIDPTSFNKQGNDIGSQYRSGIYYIDEKDKDIIERFIEREQLRYNNKIVTEVLPLKNLSVAEEYHQKYLEKNPGGYCHISFNSLPKKGDHLLTEDPLWSDDYYKKDDDTLQKELSILQYEVTQNSATEKPFSSNYDKSFQEGIYVDITTGQPLFSSNEKFDAGCGWPSFSKPISDELIEEKEDLSYGYRRTEVKSKLGDSHLGHVFNDGPKELGGLRYCINGASLKFIPREEMEAEGYGYLLKLFK</sequence>
<dbReference type="HAMAP" id="MF_01401">
    <property type="entry name" value="MsrA"/>
    <property type="match status" value="1"/>
</dbReference>
<dbReference type="EMBL" id="RLIH01000002">
    <property type="protein sequence ID" value="RVU55472.1"/>
    <property type="molecule type" value="Genomic_DNA"/>
</dbReference>
<evidence type="ECO:0000256" key="6">
    <source>
        <dbReference type="HAMAP-Rule" id="MF_01400"/>
    </source>
</evidence>
<dbReference type="HAMAP" id="MF_01400">
    <property type="entry name" value="MsrB"/>
    <property type="match status" value="1"/>
</dbReference>
<dbReference type="InterPro" id="IPR011057">
    <property type="entry name" value="Mss4-like_sf"/>
</dbReference>
<comment type="catalytic activity">
    <reaction evidence="4 6">
        <text>L-methionyl-[protein] + [thioredoxin]-disulfide + H2O = L-methionyl-(R)-S-oxide-[protein] + [thioredoxin]-dithiol</text>
        <dbReference type="Rhea" id="RHEA:24164"/>
        <dbReference type="Rhea" id="RHEA-COMP:10698"/>
        <dbReference type="Rhea" id="RHEA-COMP:10700"/>
        <dbReference type="Rhea" id="RHEA-COMP:12313"/>
        <dbReference type="Rhea" id="RHEA-COMP:12314"/>
        <dbReference type="ChEBI" id="CHEBI:15377"/>
        <dbReference type="ChEBI" id="CHEBI:16044"/>
        <dbReference type="ChEBI" id="CHEBI:29950"/>
        <dbReference type="ChEBI" id="CHEBI:45764"/>
        <dbReference type="ChEBI" id="CHEBI:50058"/>
        <dbReference type="EC" id="1.8.4.12"/>
    </reaction>
</comment>
<keyword evidence="10" id="KW-1185">Reference proteome</keyword>
<dbReference type="InterPro" id="IPR036509">
    <property type="entry name" value="Met_Sox_Rdtase_MsrA_sf"/>
</dbReference>
<evidence type="ECO:0000256" key="4">
    <source>
        <dbReference type="ARBA" id="ARBA00048488"/>
    </source>
</evidence>
<protein>
    <recommendedName>
        <fullName evidence="6 7">Multifunctional fusion protein</fullName>
    </recommendedName>
    <domain>
        <recommendedName>
            <fullName evidence="7">Peptide methionine sulfoxide reductase MsrA</fullName>
            <shortName evidence="7">Protein-methionine-S-oxide reductase</shortName>
            <ecNumber evidence="7">1.8.4.11</ecNumber>
        </recommendedName>
        <alternativeName>
            <fullName evidence="7">Peptide-methionine (S)-S-oxide reductase</fullName>
            <shortName evidence="7">Peptide Met(O) reductase</shortName>
        </alternativeName>
    </domain>
    <domain>
        <recommendedName>
            <fullName evidence="6">Peptide methionine sulfoxide reductase MsrB</fullName>
            <ecNumber evidence="6">1.8.4.12</ecNumber>
        </recommendedName>
        <alternativeName>
            <fullName evidence="6">Peptide-methionine (R)-S-oxide reductase</fullName>
        </alternativeName>
    </domain>
</protein>
<organism evidence="9 10">
    <name type="scientific">Anaerosphaera multitolerans</name>
    <dbReference type="NCBI Taxonomy" id="2487351"/>
    <lineage>
        <taxon>Bacteria</taxon>
        <taxon>Bacillati</taxon>
        <taxon>Bacillota</taxon>
        <taxon>Tissierellia</taxon>
        <taxon>Tissierellales</taxon>
        <taxon>Peptoniphilaceae</taxon>
        <taxon>Anaerosphaera</taxon>
    </lineage>
</organism>
<dbReference type="SUPFAM" id="SSF51316">
    <property type="entry name" value="Mss4-like"/>
    <property type="match status" value="1"/>
</dbReference>
<evidence type="ECO:0000256" key="2">
    <source>
        <dbReference type="ARBA" id="ARBA00023268"/>
    </source>
</evidence>
<dbReference type="GO" id="GO:0033744">
    <property type="term" value="F:L-methionine:thioredoxin-disulfide S-oxidoreductase activity"/>
    <property type="evidence" value="ECO:0007669"/>
    <property type="project" value="RHEA"/>
</dbReference>
<reference evidence="9 10" key="1">
    <citation type="submission" date="2018-11" db="EMBL/GenBank/DDBJ databases">
        <title>Genome sequencing and assembly of Anaerosphaera sp. nov., GS7-6-2.</title>
        <authorList>
            <person name="Rettenmaier R."/>
            <person name="Liebl W."/>
            <person name="Zverlov V."/>
        </authorList>
    </citation>
    <scope>NUCLEOTIDE SEQUENCE [LARGE SCALE GENOMIC DNA]</scope>
    <source>
        <strain evidence="9 10">GS7-6-2</strain>
    </source>
</reference>
<accession>A0A437S8X4</accession>
<dbReference type="OrthoDB" id="4174719at2"/>
<dbReference type="FunFam" id="2.170.150.20:FF:000003">
    <property type="entry name" value="Peptide methionine sulfoxide reductase MsrB"/>
    <property type="match status" value="1"/>
</dbReference>
<gene>
    <name evidence="6 9" type="primary">msrB</name>
    <name evidence="7" type="synonym">msrA</name>
    <name evidence="9" type="ORF">EF514_01720</name>
</gene>
<comment type="caution">
    <text evidence="9">The sequence shown here is derived from an EMBL/GenBank/DDBJ whole genome shotgun (WGS) entry which is preliminary data.</text>
</comment>
<dbReference type="Proteomes" id="UP000288812">
    <property type="component" value="Unassembled WGS sequence"/>
</dbReference>
<comment type="similarity">
    <text evidence="7">Belongs to the MsrA Met sulfoxide reductase family.</text>
</comment>
<dbReference type="Gene3D" id="3.30.1060.10">
    <property type="entry name" value="Peptide methionine sulphoxide reductase MsrA"/>
    <property type="match status" value="1"/>
</dbReference>
<dbReference type="Gene3D" id="2.170.150.20">
    <property type="entry name" value="Peptide methionine sulfoxide reductase"/>
    <property type="match status" value="1"/>
</dbReference>
<comment type="catalytic activity">
    <reaction evidence="3 7">
        <text>L-methionyl-[protein] + [thioredoxin]-disulfide + H2O = L-methionyl-(S)-S-oxide-[protein] + [thioredoxin]-dithiol</text>
        <dbReference type="Rhea" id="RHEA:14217"/>
        <dbReference type="Rhea" id="RHEA-COMP:10698"/>
        <dbReference type="Rhea" id="RHEA-COMP:10700"/>
        <dbReference type="Rhea" id="RHEA-COMP:12313"/>
        <dbReference type="Rhea" id="RHEA-COMP:12315"/>
        <dbReference type="ChEBI" id="CHEBI:15377"/>
        <dbReference type="ChEBI" id="CHEBI:16044"/>
        <dbReference type="ChEBI" id="CHEBI:29950"/>
        <dbReference type="ChEBI" id="CHEBI:44120"/>
        <dbReference type="ChEBI" id="CHEBI:50058"/>
        <dbReference type="EC" id="1.8.4.11"/>
    </reaction>
</comment>
<dbReference type="PANTHER" id="PTHR42799">
    <property type="entry name" value="MITOCHONDRIAL PEPTIDE METHIONINE SULFOXIDE REDUCTASE"/>
    <property type="match status" value="1"/>
</dbReference>
<dbReference type="NCBIfam" id="TIGR00401">
    <property type="entry name" value="msrA"/>
    <property type="match status" value="1"/>
</dbReference>
<dbReference type="RefSeq" id="WP_127723187.1">
    <property type="nucleotide sequence ID" value="NZ_RLIH01000002.1"/>
</dbReference>
<evidence type="ECO:0000256" key="7">
    <source>
        <dbReference type="HAMAP-Rule" id="MF_01401"/>
    </source>
</evidence>
<dbReference type="Pfam" id="PF01641">
    <property type="entry name" value="SelR"/>
    <property type="match status" value="1"/>
</dbReference>
<evidence type="ECO:0000313" key="9">
    <source>
        <dbReference type="EMBL" id="RVU55472.1"/>
    </source>
</evidence>